<keyword evidence="3" id="KW-1133">Transmembrane helix</keyword>
<dbReference type="InterPro" id="IPR006652">
    <property type="entry name" value="Kelch_1"/>
</dbReference>
<gene>
    <name evidence="4" type="ORF">PPERSA_09015</name>
</gene>
<protein>
    <recommendedName>
        <fullName evidence="6">Galactose oxidase/kelch, beta-propeller</fullName>
    </recommendedName>
</protein>
<dbReference type="AlphaFoldDB" id="A0A0V0R339"/>
<name>A0A0V0R339_PSEPJ</name>
<evidence type="ECO:0000256" key="2">
    <source>
        <dbReference type="ARBA" id="ARBA00022737"/>
    </source>
</evidence>
<evidence type="ECO:0000313" key="5">
    <source>
        <dbReference type="Proteomes" id="UP000054937"/>
    </source>
</evidence>
<keyword evidence="1" id="KW-0880">Kelch repeat</keyword>
<dbReference type="Gene3D" id="2.120.10.80">
    <property type="entry name" value="Kelch-type beta propeller"/>
    <property type="match status" value="1"/>
</dbReference>
<dbReference type="Pfam" id="PF01344">
    <property type="entry name" value="Kelch_1"/>
    <property type="match status" value="1"/>
</dbReference>
<comment type="caution">
    <text evidence="4">The sequence shown here is derived from an EMBL/GenBank/DDBJ whole genome shotgun (WGS) entry which is preliminary data.</text>
</comment>
<dbReference type="OrthoDB" id="311195at2759"/>
<dbReference type="EMBL" id="LDAU01000057">
    <property type="protein sequence ID" value="KRX08911.1"/>
    <property type="molecule type" value="Genomic_DNA"/>
</dbReference>
<dbReference type="Proteomes" id="UP000054937">
    <property type="component" value="Unassembled WGS sequence"/>
</dbReference>
<evidence type="ECO:0008006" key="6">
    <source>
        <dbReference type="Google" id="ProtNLM"/>
    </source>
</evidence>
<sequence>MMQKNRNKLKNLPFLHIKVFIIFGILINLFQQWQLSWDGTYSGTAGTDYPDQLSYFTIMGYSTWSKSQMDDVNFISGTTASTDPATLTATRCSTECCATTDNDCYGAYNKNGELVNEPSESKLIIFGGQDSSGTLQSQLWSYSIKYQTFTPIVYSGTGPSARQFSQAVYYEVQSTDIYSQLSGSSVTYTRKYMYIYGGECSSGILCTTNLFWRYEIPFAGQYYYPDIDKRGNYWEQISAEDPGPRKYHQMIINSDYIYLFGGVDDNSNTNFKNDLWKFDLSTQTWTEISYKVFDYIVQTLVLWDSTTTTYNNEDFNAKIQSTDTITYQSTYMTGGTCPDQSDTKQVYSIPPCRGSSLLSFYGDNLDQILIYGGKNSANILNDTWIIQIDHSDDTGIWTQQKRTDLEIK</sequence>
<evidence type="ECO:0000313" key="4">
    <source>
        <dbReference type="EMBL" id="KRX08911.1"/>
    </source>
</evidence>
<evidence type="ECO:0000256" key="3">
    <source>
        <dbReference type="SAM" id="Phobius"/>
    </source>
</evidence>
<dbReference type="PANTHER" id="PTHR46093">
    <property type="entry name" value="ACYL-COA-BINDING DOMAIN-CONTAINING PROTEIN 5"/>
    <property type="match status" value="1"/>
</dbReference>
<proteinExistence type="predicted"/>
<keyword evidence="5" id="KW-1185">Reference proteome</keyword>
<dbReference type="PANTHER" id="PTHR46093:SF18">
    <property type="entry name" value="FIBRONECTIN TYPE-III DOMAIN-CONTAINING PROTEIN"/>
    <property type="match status" value="1"/>
</dbReference>
<keyword evidence="2" id="KW-0677">Repeat</keyword>
<accession>A0A0V0R339</accession>
<organism evidence="4 5">
    <name type="scientific">Pseudocohnilembus persalinus</name>
    <name type="common">Ciliate</name>
    <dbReference type="NCBI Taxonomy" id="266149"/>
    <lineage>
        <taxon>Eukaryota</taxon>
        <taxon>Sar</taxon>
        <taxon>Alveolata</taxon>
        <taxon>Ciliophora</taxon>
        <taxon>Intramacronucleata</taxon>
        <taxon>Oligohymenophorea</taxon>
        <taxon>Scuticociliatia</taxon>
        <taxon>Philasterida</taxon>
        <taxon>Pseudocohnilembidae</taxon>
        <taxon>Pseudocohnilembus</taxon>
    </lineage>
</organism>
<keyword evidence="3" id="KW-0812">Transmembrane</keyword>
<dbReference type="SUPFAM" id="SSF117281">
    <property type="entry name" value="Kelch motif"/>
    <property type="match status" value="1"/>
</dbReference>
<evidence type="ECO:0000256" key="1">
    <source>
        <dbReference type="ARBA" id="ARBA00022441"/>
    </source>
</evidence>
<feature type="transmembrane region" description="Helical" evidence="3">
    <location>
        <begin position="12"/>
        <end position="30"/>
    </location>
</feature>
<dbReference type="InParanoid" id="A0A0V0R339"/>
<dbReference type="InterPro" id="IPR015915">
    <property type="entry name" value="Kelch-typ_b-propeller"/>
</dbReference>
<keyword evidence="3" id="KW-0472">Membrane</keyword>
<reference evidence="4 5" key="1">
    <citation type="journal article" date="2015" name="Sci. Rep.">
        <title>Genome of the facultative scuticociliatosis pathogen Pseudocohnilembus persalinus provides insight into its virulence through horizontal gene transfer.</title>
        <authorList>
            <person name="Xiong J."/>
            <person name="Wang G."/>
            <person name="Cheng J."/>
            <person name="Tian M."/>
            <person name="Pan X."/>
            <person name="Warren A."/>
            <person name="Jiang C."/>
            <person name="Yuan D."/>
            <person name="Miao W."/>
        </authorList>
    </citation>
    <scope>NUCLEOTIDE SEQUENCE [LARGE SCALE GENOMIC DNA]</scope>
    <source>
        <strain evidence="4">36N120E</strain>
    </source>
</reference>